<dbReference type="EMBL" id="CAJOAX010065385">
    <property type="protein sequence ID" value="CAF4356030.1"/>
    <property type="molecule type" value="Genomic_DNA"/>
</dbReference>
<dbReference type="AlphaFoldDB" id="A0A820LG03"/>
<proteinExistence type="predicted"/>
<sequence length="79" mass="8926">GEDILSNNVRSVAFEIEADPLLKIVLCADTSDISRGKDKQKAILNLNSVFKIVVVDFDPTDHLWKVQWKITDEDVEIVD</sequence>
<gene>
    <name evidence="1" type="ORF">OTI717_LOCUS43703</name>
</gene>
<evidence type="ECO:0000313" key="1">
    <source>
        <dbReference type="EMBL" id="CAF4356030.1"/>
    </source>
</evidence>
<dbReference type="Proteomes" id="UP000663823">
    <property type="component" value="Unassembled WGS sequence"/>
</dbReference>
<feature type="non-terminal residue" evidence="1">
    <location>
        <position position="1"/>
    </location>
</feature>
<reference evidence="1" key="1">
    <citation type="submission" date="2021-02" db="EMBL/GenBank/DDBJ databases">
        <authorList>
            <person name="Nowell W R."/>
        </authorList>
    </citation>
    <scope>NUCLEOTIDE SEQUENCE</scope>
</reference>
<name>A0A820LG03_9BILA</name>
<comment type="caution">
    <text evidence="1">The sequence shown here is derived from an EMBL/GenBank/DDBJ whole genome shotgun (WGS) entry which is preliminary data.</text>
</comment>
<protein>
    <submittedName>
        <fullName evidence="1">Uncharacterized protein</fullName>
    </submittedName>
</protein>
<organism evidence="1 2">
    <name type="scientific">Rotaria sordida</name>
    <dbReference type="NCBI Taxonomy" id="392033"/>
    <lineage>
        <taxon>Eukaryota</taxon>
        <taxon>Metazoa</taxon>
        <taxon>Spiralia</taxon>
        <taxon>Gnathifera</taxon>
        <taxon>Rotifera</taxon>
        <taxon>Eurotatoria</taxon>
        <taxon>Bdelloidea</taxon>
        <taxon>Philodinida</taxon>
        <taxon>Philodinidae</taxon>
        <taxon>Rotaria</taxon>
    </lineage>
</organism>
<accession>A0A820LG03</accession>
<evidence type="ECO:0000313" key="2">
    <source>
        <dbReference type="Proteomes" id="UP000663823"/>
    </source>
</evidence>